<dbReference type="RefSeq" id="WP_243361009.1">
    <property type="nucleotide sequence ID" value="NZ_JALGBH010000001.1"/>
</dbReference>
<sequence length="101" mass="10968">MSDQNHPKAPHLLSTSANLLGFCFIVLTSVKISKLNQSTYIDEGAALAIVIFMTSCFLSFLSLRSKAHARSNKLEGAADVLFLCGLIVLFITTILIVLNII</sequence>
<organism evidence="2 3">
    <name type="scientific">Pedobacter montanisoli</name>
    <dbReference type="NCBI Taxonomy" id="2923277"/>
    <lineage>
        <taxon>Bacteria</taxon>
        <taxon>Pseudomonadati</taxon>
        <taxon>Bacteroidota</taxon>
        <taxon>Sphingobacteriia</taxon>
        <taxon>Sphingobacteriales</taxon>
        <taxon>Sphingobacteriaceae</taxon>
        <taxon>Pedobacter</taxon>
    </lineage>
</organism>
<gene>
    <name evidence="2" type="ORF">MMF97_07310</name>
</gene>
<keyword evidence="1" id="KW-0472">Membrane</keyword>
<evidence type="ECO:0008006" key="4">
    <source>
        <dbReference type="Google" id="ProtNLM"/>
    </source>
</evidence>
<dbReference type="EMBL" id="JALGBH010000001">
    <property type="protein sequence ID" value="MCJ0742513.1"/>
    <property type="molecule type" value="Genomic_DNA"/>
</dbReference>
<name>A0ABS9ZW27_9SPHI</name>
<feature type="transmembrane region" description="Helical" evidence="1">
    <location>
        <begin position="12"/>
        <end position="32"/>
    </location>
</feature>
<accession>A0ABS9ZW27</accession>
<feature type="transmembrane region" description="Helical" evidence="1">
    <location>
        <begin position="44"/>
        <end position="64"/>
    </location>
</feature>
<keyword evidence="3" id="KW-1185">Reference proteome</keyword>
<evidence type="ECO:0000313" key="2">
    <source>
        <dbReference type="EMBL" id="MCJ0742513.1"/>
    </source>
</evidence>
<evidence type="ECO:0000313" key="3">
    <source>
        <dbReference type="Proteomes" id="UP001165460"/>
    </source>
</evidence>
<comment type="caution">
    <text evidence="2">The sequence shown here is derived from an EMBL/GenBank/DDBJ whole genome shotgun (WGS) entry which is preliminary data.</text>
</comment>
<keyword evidence="1" id="KW-0812">Transmembrane</keyword>
<keyword evidence="1" id="KW-1133">Transmembrane helix</keyword>
<reference evidence="2" key="1">
    <citation type="submission" date="2022-03" db="EMBL/GenBank/DDBJ databases">
        <authorList>
            <person name="Woo C.Y."/>
        </authorList>
    </citation>
    <scope>NUCLEOTIDE SEQUENCE</scope>
    <source>
        <strain evidence="2">CYS-01</strain>
    </source>
</reference>
<proteinExistence type="predicted"/>
<protein>
    <recommendedName>
        <fullName evidence="4">DUF202 domain-containing protein</fullName>
    </recommendedName>
</protein>
<evidence type="ECO:0000256" key="1">
    <source>
        <dbReference type="SAM" id="Phobius"/>
    </source>
</evidence>
<dbReference type="Proteomes" id="UP001165460">
    <property type="component" value="Unassembled WGS sequence"/>
</dbReference>
<feature type="transmembrane region" description="Helical" evidence="1">
    <location>
        <begin position="76"/>
        <end position="98"/>
    </location>
</feature>